<dbReference type="GO" id="GO:1990228">
    <property type="term" value="C:sulfurtransferase complex"/>
    <property type="evidence" value="ECO:0007669"/>
    <property type="project" value="TreeGrafter"/>
</dbReference>
<comment type="caution">
    <text evidence="5">The sequence shown here is derived from an EMBL/GenBank/DDBJ whole genome shotgun (WGS) entry which is preliminary data.</text>
</comment>
<keyword evidence="4 5" id="KW-0808">Transferase</keyword>
<dbReference type="EMBL" id="MKEK01000001">
    <property type="protein sequence ID" value="OEY69809.1"/>
    <property type="molecule type" value="Genomic_DNA"/>
</dbReference>
<dbReference type="PANTHER" id="PTHR34874:SF3">
    <property type="entry name" value="SULFURTRANSFERASE TUSD"/>
    <property type="match status" value="1"/>
</dbReference>
<dbReference type="SUPFAM" id="SSF75169">
    <property type="entry name" value="DsrEFH-like"/>
    <property type="match status" value="1"/>
</dbReference>
<dbReference type="Pfam" id="PF02635">
    <property type="entry name" value="DsrE"/>
    <property type="match status" value="1"/>
</dbReference>
<accession>A0A1E7Q6K2</accession>
<protein>
    <submittedName>
        <fullName evidence="5">Sulfurtransferase TusD</fullName>
    </submittedName>
</protein>
<dbReference type="InterPro" id="IPR017463">
    <property type="entry name" value="Sulphur_relay_TusD/DsrE"/>
</dbReference>
<name>A0A1E7Q6K2_9GAMM</name>
<dbReference type="OrthoDB" id="9787483at2"/>
<dbReference type="STRING" id="1628148.BI198_09730"/>
<dbReference type="InterPro" id="IPR027396">
    <property type="entry name" value="DsrEFH-like"/>
</dbReference>
<dbReference type="PANTHER" id="PTHR34874">
    <property type="entry name" value="PROTEIN YCHN"/>
    <property type="match status" value="1"/>
</dbReference>
<keyword evidence="3" id="KW-0963">Cytoplasm</keyword>
<evidence type="ECO:0000256" key="1">
    <source>
        <dbReference type="ARBA" id="ARBA00004496"/>
    </source>
</evidence>
<reference evidence="6" key="1">
    <citation type="submission" date="2016-09" db="EMBL/GenBank/DDBJ databases">
        <authorList>
            <person name="Wan X."/>
            <person name="Hou S."/>
        </authorList>
    </citation>
    <scope>NUCLEOTIDE SEQUENCE [LARGE SCALE GENOMIC DNA]</scope>
    <source>
        <strain evidence="6">KH87</strain>
    </source>
</reference>
<sequence length="120" mass="13072">MTRFALLITSPSFSSQSVASALVFAQAALDGGHQLKQIFLYQDAVYAALQHIDLPSDESNHSLLLSQFCQQHNVALHYCITAAEKRGVVSDSLASQQGYIATGLAEFAILLEDIDKLVQF</sequence>
<comment type="subcellular location">
    <subcellularLocation>
        <location evidence="1">Cytoplasm</location>
    </subcellularLocation>
</comment>
<dbReference type="GO" id="GO:0016783">
    <property type="term" value="F:sulfurtransferase activity"/>
    <property type="evidence" value="ECO:0007669"/>
    <property type="project" value="InterPro"/>
</dbReference>
<evidence type="ECO:0000313" key="6">
    <source>
        <dbReference type="Proteomes" id="UP000242258"/>
    </source>
</evidence>
<keyword evidence="6" id="KW-1185">Reference proteome</keyword>
<comment type="similarity">
    <text evidence="2">Belongs to the DsrE/TusD family.</text>
</comment>
<dbReference type="GO" id="GO:0097163">
    <property type="term" value="F:sulfur carrier activity"/>
    <property type="evidence" value="ECO:0007669"/>
    <property type="project" value="TreeGrafter"/>
</dbReference>
<dbReference type="InterPro" id="IPR003787">
    <property type="entry name" value="Sulphur_relay_DsrE/F-like"/>
</dbReference>
<dbReference type="Proteomes" id="UP000242258">
    <property type="component" value="Unassembled WGS sequence"/>
</dbReference>
<proteinExistence type="inferred from homology"/>
<evidence type="ECO:0000313" key="5">
    <source>
        <dbReference type="EMBL" id="OEY69809.1"/>
    </source>
</evidence>
<dbReference type="NCBIfam" id="TIGR03012">
    <property type="entry name" value="sulf_tusD_dsrE"/>
    <property type="match status" value="1"/>
</dbReference>
<gene>
    <name evidence="5" type="ORF">BI198_09730</name>
</gene>
<dbReference type="RefSeq" id="WP_070049379.1">
    <property type="nucleotide sequence ID" value="NZ_CBCSDO010000004.1"/>
</dbReference>
<organism evidence="5 6">
    <name type="scientific">Rheinheimera salexigens</name>
    <dbReference type="NCBI Taxonomy" id="1628148"/>
    <lineage>
        <taxon>Bacteria</taxon>
        <taxon>Pseudomonadati</taxon>
        <taxon>Pseudomonadota</taxon>
        <taxon>Gammaproteobacteria</taxon>
        <taxon>Chromatiales</taxon>
        <taxon>Chromatiaceae</taxon>
        <taxon>Rheinheimera</taxon>
    </lineage>
</organism>
<evidence type="ECO:0000256" key="2">
    <source>
        <dbReference type="ARBA" id="ARBA00007067"/>
    </source>
</evidence>
<dbReference type="Gene3D" id="3.40.1260.10">
    <property type="entry name" value="DsrEFH-like"/>
    <property type="match status" value="1"/>
</dbReference>
<evidence type="ECO:0000256" key="3">
    <source>
        <dbReference type="ARBA" id="ARBA00022490"/>
    </source>
</evidence>
<dbReference type="GO" id="GO:0002143">
    <property type="term" value="P:tRNA wobble position uridine thiolation"/>
    <property type="evidence" value="ECO:0007669"/>
    <property type="project" value="TreeGrafter"/>
</dbReference>
<dbReference type="AlphaFoldDB" id="A0A1E7Q6K2"/>
<evidence type="ECO:0000256" key="4">
    <source>
        <dbReference type="ARBA" id="ARBA00022679"/>
    </source>
</evidence>